<feature type="compositionally biased region" description="Polar residues" evidence="1">
    <location>
        <begin position="106"/>
        <end position="124"/>
    </location>
</feature>
<protein>
    <submittedName>
        <fullName evidence="2">Uncharacterized protein</fullName>
    </submittedName>
</protein>
<feature type="region of interest" description="Disordered" evidence="1">
    <location>
        <begin position="105"/>
        <end position="335"/>
    </location>
</feature>
<accession>A0ABY6KGL5</accession>
<evidence type="ECO:0000313" key="3">
    <source>
        <dbReference type="Proteomes" id="UP001235939"/>
    </source>
</evidence>
<reference evidence="2 3" key="1">
    <citation type="submission" date="2022-01" db="EMBL/GenBank/DDBJ databases">
        <title>A chromosomal length assembly of Cordylochernes scorpioides.</title>
        <authorList>
            <person name="Zeh D."/>
            <person name="Zeh J."/>
        </authorList>
    </citation>
    <scope>NUCLEOTIDE SEQUENCE [LARGE SCALE GENOMIC DNA]</scope>
    <source>
        <strain evidence="2">IN4F17</strain>
        <tissue evidence="2">Whole Body</tissue>
    </source>
</reference>
<feature type="compositionally biased region" description="Basic and acidic residues" evidence="1">
    <location>
        <begin position="244"/>
        <end position="273"/>
    </location>
</feature>
<feature type="compositionally biased region" description="Basic and acidic residues" evidence="1">
    <location>
        <begin position="204"/>
        <end position="224"/>
    </location>
</feature>
<evidence type="ECO:0000256" key="1">
    <source>
        <dbReference type="SAM" id="MobiDB-lite"/>
    </source>
</evidence>
<proteinExistence type="predicted"/>
<sequence>MEDVSRRRREAIRGVFTEMVNDMNTELRDPLIDKSGIYAKFDKLESLHLELLALNERCQAILLAKDEATEEEIDREFGECEPYITERYYLKTRIRIMREQDRVAQVKTSQIPPGASSASPNSETDNLRVIKLQAKPKGEGVKESEVNPKDEGIKDSEDEPKGDGVKDFEDEPKSDGVKDSEAKPKDDGVKDSEDEPKGNGVNDSEARPTGDTESKIKNKGDLQKLEGNPGDWLSRWGQFGRNNANEKYEEANLNDKEDSKDEPKGDRVKDSETAIKGYESVNNSKAVAEGTDLKVEEKLNVEQGTDLKVEEKLDAEQGTDSKVEEENLDAEQGTKSKVEEKIIDPKDWFKSESRAAPIRPVFGDASCRGRSGLSLRRYLKKIPNLLRRIPEIGIKLRKNKYGVLADMRRYFQYKIRNVVKIHFTFFSNIVTGDETWAYLYESETKAQSLDWYHPSLPKGEKSKGRGHPKW</sequence>
<evidence type="ECO:0000313" key="2">
    <source>
        <dbReference type="EMBL" id="UYV67718.1"/>
    </source>
</evidence>
<feature type="compositionally biased region" description="Basic and acidic residues" evidence="1">
    <location>
        <begin position="291"/>
        <end position="325"/>
    </location>
</feature>
<keyword evidence="3" id="KW-1185">Reference proteome</keyword>
<feature type="compositionally biased region" description="Basic and acidic residues" evidence="1">
    <location>
        <begin position="136"/>
        <end position="197"/>
    </location>
</feature>
<gene>
    <name evidence="2" type="ORF">LAZ67_5001708</name>
</gene>
<dbReference type="Proteomes" id="UP001235939">
    <property type="component" value="Chromosome 05"/>
</dbReference>
<organism evidence="2 3">
    <name type="scientific">Cordylochernes scorpioides</name>
    <dbReference type="NCBI Taxonomy" id="51811"/>
    <lineage>
        <taxon>Eukaryota</taxon>
        <taxon>Metazoa</taxon>
        <taxon>Ecdysozoa</taxon>
        <taxon>Arthropoda</taxon>
        <taxon>Chelicerata</taxon>
        <taxon>Arachnida</taxon>
        <taxon>Pseudoscorpiones</taxon>
        <taxon>Cheliferoidea</taxon>
        <taxon>Chernetidae</taxon>
        <taxon>Cordylochernes</taxon>
    </lineage>
</organism>
<dbReference type="EMBL" id="CP092867">
    <property type="protein sequence ID" value="UYV67718.1"/>
    <property type="molecule type" value="Genomic_DNA"/>
</dbReference>
<name>A0ABY6KGL5_9ARAC</name>